<dbReference type="Pfam" id="PF00133">
    <property type="entry name" value="tRNA-synt_1"/>
    <property type="match status" value="2"/>
</dbReference>
<evidence type="ECO:0000256" key="3">
    <source>
        <dbReference type="ARBA" id="ARBA00022598"/>
    </source>
</evidence>
<dbReference type="InterPro" id="IPR002300">
    <property type="entry name" value="aa-tRNA-synth_Ia"/>
</dbReference>
<dbReference type="PRINTS" id="PR00985">
    <property type="entry name" value="TRNASYNTHLEU"/>
</dbReference>
<keyword evidence="6 8" id="KW-0648">Protein biosynthesis</keyword>
<keyword evidence="7 8" id="KW-0030">Aminoacyl-tRNA synthetase</keyword>
<accession>A0A5N5TMU0</accession>
<dbReference type="AlphaFoldDB" id="A0A5N5TMU0"/>
<dbReference type="PANTHER" id="PTHR43740:SF2">
    <property type="entry name" value="LEUCINE--TRNA LIGASE, MITOCHONDRIAL"/>
    <property type="match status" value="1"/>
</dbReference>
<reference evidence="10 11" key="1">
    <citation type="journal article" date="2019" name="PLoS Biol.">
        <title>Sex chromosomes control vertical transmission of feminizing Wolbachia symbionts in an isopod.</title>
        <authorList>
            <person name="Becking T."/>
            <person name="Chebbi M.A."/>
            <person name="Giraud I."/>
            <person name="Moumen B."/>
            <person name="Laverre T."/>
            <person name="Caubet Y."/>
            <person name="Peccoud J."/>
            <person name="Gilbert C."/>
            <person name="Cordaux R."/>
        </authorList>
    </citation>
    <scope>NUCLEOTIDE SEQUENCE [LARGE SCALE GENOMIC DNA]</scope>
    <source>
        <strain evidence="10">ANa2</strain>
        <tissue evidence="10">Whole body excluding digestive tract and cuticle</tissue>
    </source>
</reference>
<evidence type="ECO:0000313" key="10">
    <source>
        <dbReference type="EMBL" id="KAB7507485.1"/>
    </source>
</evidence>
<evidence type="ECO:0000256" key="1">
    <source>
        <dbReference type="ARBA" id="ARBA00005594"/>
    </source>
</evidence>
<dbReference type="InterPro" id="IPR014729">
    <property type="entry name" value="Rossmann-like_a/b/a_fold"/>
</dbReference>
<dbReference type="GO" id="GO:0032543">
    <property type="term" value="P:mitochondrial translation"/>
    <property type="evidence" value="ECO:0007669"/>
    <property type="project" value="TreeGrafter"/>
</dbReference>
<dbReference type="GO" id="GO:0004823">
    <property type="term" value="F:leucine-tRNA ligase activity"/>
    <property type="evidence" value="ECO:0007669"/>
    <property type="project" value="UniProtKB-EC"/>
</dbReference>
<sequence>MLFLKNSRIIYYKYRVNKYVFSVFSRSSNTFNKNENILLPLQQKQIEEKWKDVIVDYSNENVLHNARSHEKKYILSMFPYPSGNLHLGHVRVYTISDVMARFYRMKGWKVIHPMGWDAFGLPAENAAIERGVDPHEWTKSNINSMKNQLKSLGLSFDWWREVATCDPDYYKWTQFIFLKLFQEGLAYRKEAIVNWDPIDQTVLANEQVDENGFSWRSGAKVEKKVLTQWFIKSTKFSKDLLKDLSDPHLKNWKDISTIQKNWIGDCNGYVIEMRLIDSNNKLIDSFSYLPVWMSEPEYLTSIGFLSVKSDHILNTESHIDYSIDGFKVLNIKAVDPISKRLIPIIVNVGAVDEEVEIQVGLPHLRERDHQICEKLKLAIPQPIIESEKKILREQIITKLKEINSGGYECSSVLKDWLISRQRYWGTPIPIVYCNDCGTVPVPEE</sequence>
<keyword evidence="4 8" id="KW-0547">Nucleotide-binding</keyword>
<evidence type="ECO:0000259" key="9">
    <source>
        <dbReference type="Pfam" id="PF00133"/>
    </source>
</evidence>
<evidence type="ECO:0000313" key="11">
    <source>
        <dbReference type="Proteomes" id="UP000326759"/>
    </source>
</evidence>
<comment type="caution">
    <text evidence="10">The sequence shown here is derived from an EMBL/GenBank/DDBJ whole genome shotgun (WGS) entry which is preliminary data.</text>
</comment>
<feature type="non-terminal residue" evidence="10">
    <location>
        <position position="444"/>
    </location>
</feature>
<feature type="domain" description="Aminoacyl-tRNA synthetase class Ia" evidence="9">
    <location>
        <begin position="65"/>
        <end position="271"/>
    </location>
</feature>
<proteinExistence type="inferred from homology"/>
<dbReference type="GO" id="GO:0006429">
    <property type="term" value="P:leucyl-tRNA aminoacylation"/>
    <property type="evidence" value="ECO:0007669"/>
    <property type="project" value="InterPro"/>
</dbReference>
<protein>
    <recommendedName>
        <fullName evidence="2">leucine--tRNA ligase</fullName>
        <ecNumber evidence="2">6.1.1.4</ecNumber>
    </recommendedName>
</protein>
<comment type="similarity">
    <text evidence="1 8">Belongs to the class-I aminoacyl-tRNA synthetase family.</text>
</comment>
<evidence type="ECO:0000256" key="6">
    <source>
        <dbReference type="ARBA" id="ARBA00022917"/>
    </source>
</evidence>
<evidence type="ECO:0000256" key="5">
    <source>
        <dbReference type="ARBA" id="ARBA00022840"/>
    </source>
</evidence>
<dbReference type="GO" id="GO:0005524">
    <property type="term" value="F:ATP binding"/>
    <property type="evidence" value="ECO:0007669"/>
    <property type="project" value="UniProtKB-KW"/>
</dbReference>
<dbReference type="InterPro" id="IPR001412">
    <property type="entry name" value="aa-tRNA-synth_I_CS"/>
</dbReference>
<dbReference type="FunFam" id="3.40.50.620:FF:000003">
    <property type="entry name" value="Leucine--tRNA ligase"/>
    <property type="match status" value="1"/>
</dbReference>
<dbReference type="PROSITE" id="PS00178">
    <property type="entry name" value="AA_TRNA_LIGASE_I"/>
    <property type="match status" value="1"/>
</dbReference>
<dbReference type="Proteomes" id="UP000326759">
    <property type="component" value="Unassembled WGS sequence"/>
</dbReference>
<dbReference type="SUPFAM" id="SSF52374">
    <property type="entry name" value="Nucleotidylyl transferase"/>
    <property type="match status" value="1"/>
</dbReference>
<dbReference type="OrthoDB" id="15954at2759"/>
<dbReference type="GO" id="GO:0005739">
    <property type="term" value="C:mitochondrion"/>
    <property type="evidence" value="ECO:0007669"/>
    <property type="project" value="TreeGrafter"/>
</dbReference>
<evidence type="ECO:0000256" key="2">
    <source>
        <dbReference type="ARBA" id="ARBA00013164"/>
    </source>
</evidence>
<organism evidence="10 11">
    <name type="scientific">Armadillidium nasatum</name>
    <dbReference type="NCBI Taxonomy" id="96803"/>
    <lineage>
        <taxon>Eukaryota</taxon>
        <taxon>Metazoa</taxon>
        <taxon>Ecdysozoa</taxon>
        <taxon>Arthropoda</taxon>
        <taxon>Crustacea</taxon>
        <taxon>Multicrustacea</taxon>
        <taxon>Malacostraca</taxon>
        <taxon>Eumalacostraca</taxon>
        <taxon>Peracarida</taxon>
        <taxon>Isopoda</taxon>
        <taxon>Oniscidea</taxon>
        <taxon>Crinocheta</taxon>
        <taxon>Armadillidiidae</taxon>
        <taxon>Armadillidium</taxon>
    </lineage>
</organism>
<name>A0A5N5TMU0_9CRUS</name>
<evidence type="ECO:0000256" key="4">
    <source>
        <dbReference type="ARBA" id="ARBA00022741"/>
    </source>
</evidence>
<keyword evidence="11" id="KW-1185">Reference proteome</keyword>
<feature type="domain" description="Aminoacyl-tRNA synthetase class Ia" evidence="9">
    <location>
        <begin position="413"/>
        <end position="439"/>
    </location>
</feature>
<dbReference type="EC" id="6.1.1.4" evidence="2"/>
<dbReference type="Gene3D" id="3.40.50.620">
    <property type="entry name" value="HUPs"/>
    <property type="match status" value="2"/>
</dbReference>
<dbReference type="InterPro" id="IPR002302">
    <property type="entry name" value="Leu-tRNA-ligase"/>
</dbReference>
<dbReference type="EMBL" id="SEYY01000324">
    <property type="protein sequence ID" value="KAB7507485.1"/>
    <property type="molecule type" value="Genomic_DNA"/>
</dbReference>
<evidence type="ECO:0000256" key="8">
    <source>
        <dbReference type="RuleBase" id="RU363035"/>
    </source>
</evidence>
<gene>
    <name evidence="10" type="primary">Lars2</name>
    <name evidence="10" type="ORF">Anas_00684</name>
</gene>
<dbReference type="PANTHER" id="PTHR43740">
    <property type="entry name" value="LEUCYL-TRNA SYNTHETASE"/>
    <property type="match status" value="1"/>
</dbReference>
<keyword evidence="3 8" id="KW-0436">Ligase</keyword>
<dbReference type="Gene3D" id="1.10.730.10">
    <property type="entry name" value="Isoleucyl-tRNA Synthetase, Domain 1"/>
    <property type="match status" value="1"/>
</dbReference>
<evidence type="ECO:0000256" key="7">
    <source>
        <dbReference type="ARBA" id="ARBA00023146"/>
    </source>
</evidence>
<keyword evidence="5 8" id="KW-0067">ATP-binding</keyword>
<dbReference type="CDD" id="cd00812">
    <property type="entry name" value="LeuRS_core"/>
    <property type="match status" value="1"/>
</dbReference>